<organism evidence="1 2">
    <name type="scientific">Ilyodon furcidens</name>
    <name type="common">goldbreast splitfin</name>
    <dbReference type="NCBI Taxonomy" id="33524"/>
    <lineage>
        <taxon>Eukaryota</taxon>
        <taxon>Metazoa</taxon>
        <taxon>Chordata</taxon>
        <taxon>Craniata</taxon>
        <taxon>Vertebrata</taxon>
        <taxon>Euteleostomi</taxon>
        <taxon>Actinopterygii</taxon>
        <taxon>Neopterygii</taxon>
        <taxon>Teleostei</taxon>
        <taxon>Neoteleostei</taxon>
        <taxon>Acanthomorphata</taxon>
        <taxon>Ovalentaria</taxon>
        <taxon>Atherinomorphae</taxon>
        <taxon>Cyprinodontiformes</taxon>
        <taxon>Goodeidae</taxon>
        <taxon>Ilyodon</taxon>
    </lineage>
</organism>
<gene>
    <name evidence="1" type="ORF">ILYODFUR_030319</name>
</gene>
<name>A0ABV0TP47_9TELE</name>
<dbReference type="EMBL" id="JAHRIQ010039228">
    <property type="protein sequence ID" value="MEQ2234284.1"/>
    <property type="molecule type" value="Genomic_DNA"/>
</dbReference>
<sequence>MFFSCFRELGPPSHQTMTTPYMGRLKPWWFTFMLAAFQGPGCCIEEPCISNGIPPMVYLCRNIIGRLERGLATVPNPGHTRLGVLYISYSNYFCMSGAVSMVSNHCHDCSQKDLTKQPRCR</sequence>
<evidence type="ECO:0000313" key="2">
    <source>
        <dbReference type="Proteomes" id="UP001482620"/>
    </source>
</evidence>
<keyword evidence="2" id="KW-1185">Reference proteome</keyword>
<evidence type="ECO:0008006" key="3">
    <source>
        <dbReference type="Google" id="ProtNLM"/>
    </source>
</evidence>
<proteinExistence type="predicted"/>
<evidence type="ECO:0000313" key="1">
    <source>
        <dbReference type="EMBL" id="MEQ2234284.1"/>
    </source>
</evidence>
<dbReference type="Proteomes" id="UP001482620">
    <property type="component" value="Unassembled WGS sequence"/>
</dbReference>
<protein>
    <recommendedName>
        <fullName evidence="3">Secreted protein</fullName>
    </recommendedName>
</protein>
<reference evidence="1 2" key="1">
    <citation type="submission" date="2021-06" db="EMBL/GenBank/DDBJ databases">
        <authorList>
            <person name="Palmer J.M."/>
        </authorList>
    </citation>
    <scope>NUCLEOTIDE SEQUENCE [LARGE SCALE GENOMIC DNA]</scope>
    <source>
        <strain evidence="2">if_2019</strain>
        <tissue evidence="1">Muscle</tissue>
    </source>
</reference>
<accession>A0ABV0TP47</accession>
<comment type="caution">
    <text evidence="1">The sequence shown here is derived from an EMBL/GenBank/DDBJ whole genome shotgun (WGS) entry which is preliminary data.</text>
</comment>